<evidence type="ECO:0000313" key="3">
    <source>
        <dbReference type="Proteomes" id="UP000886998"/>
    </source>
</evidence>
<comment type="caution">
    <text evidence="2">The sequence shown here is derived from an EMBL/GenBank/DDBJ whole genome shotgun (WGS) entry which is preliminary data.</text>
</comment>
<dbReference type="Proteomes" id="UP000886998">
    <property type="component" value="Unassembled WGS sequence"/>
</dbReference>
<proteinExistence type="predicted"/>
<organism evidence="2 3">
    <name type="scientific">Trichonephila inaurata madagascariensis</name>
    <dbReference type="NCBI Taxonomy" id="2747483"/>
    <lineage>
        <taxon>Eukaryota</taxon>
        <taxon>Metazoa</taxon>
        <taxon>Ecdysozoa</taxon>
        <taxon>Arthropoda</taxon>
        <taxon>Chelicerata</taxon>
        <taxon>Arachnida</taxon>
        <taxon>Araneae</taxon>
        <taxon>Araneomorphae</taxon>
        <taxon>Entelegynae</taxon>
        <taxon>Araneoidea</taxon>
        <taxon>Nephilidae</taxon>
        <taxon>Trichonephila</taxon>
        <taxon>Trichonephila inaurata</taxon>
    </lineage>
</organism>
<protein>
    <submittedName>
        <fullName evidence="2">Uncharacterized protein</fullName>
    </submittedName>
</protein>
<accession>A0A8X6XCS9</accession>
<dbReference type="EMBL" id="BMAV01007930">
    <property type="protein sequence ID" value="GFY51200.1"/>
    <property type="molecule type" value="Genomic_DNA"/>
</dbReference>
<name>A0A8X6XCS9_9ARAC</name>
<feature type="region of interest" description="Disordered" evidence="1">
    <location>
        <begin position="1"/>
        <end position="32"/>
    </location>
</feature>
<sequence length="106" mass="12054">MAADEYQKQLSGRTAEKDKRMPKRGLTGGPLPGANRHDLFRFNIAPSYLFLSHRIRGVDSVFESKTVTYMGNFQKINNGCHPFGFSKDLLKRVQCSKTGTTTNHFW</sequence>
<gene>
    <name evidence="2" type="ORF">TNIN_66031</name>
</gene>
<keyword evidence="3" id="KW-1185">Reference proteome</keyword>
<reference evidence="2" key="1">
    <citation type="submission" date="2020-08" db="EMBL/GenBank/DDBJ databases">
        <title>Multicomponent nature underlies the extraordinary mechanical properties of spider dragline silk.</title>
        <authorList>
            <person name="Kono N."/>
            <person name="Nakamura H."/>
            <person name="Mori M."/>
            <person name="Yoshida Y."/>
            <person name="Ohtoshi R."/>
            <person name="Malay A.D."/>
            <person name="Moran D.A.P."/>
            <person name="Tomita M."/>
            <person name="Numata K."/>
            <person name="Arakawa K."/>
        </authorList>
    </citation>
    <scope>NUCLEOTIDE SEQUENCE</scope>
</reference>
<dbReference type="AlphaFoldDB" id="A0A8X6XCS9"/>
<evidence type="ECO:0000313" key="2">
    <source>
        <dbReference type="EMBL" id="GFY51200.1"/>
    </source>
</evidence>
<evidence type="ECO:0000256" key="1">
    <source>
        <dbReference type="SAM" id="MobiDB-lite"/>
    </source>
</evidence>